<dbReference type="InterPro" id="IPR023796">
    <property type="entry name" value="Serpin_dom"/>
</dbReference>
<dbReference type="PANTHER" id="PTHR11461:SF211">
    <property type="entry name" value="GH10112P-RELATED"/>
    <property type="match status" value="1"/>
</dbReference>
<dbReference type="InterPro" id="IPR023795">
    <property type="entry name" value="Serpin_CS"/>
</dbReference>
<reference evidence="7" key="1">
    <citation type="submission" date="2025-08" db="UniProtKB">
        <authorList>
            <consortium name="RefSeq"/>
        </authorList>
    </citation>
    <scope>IDENTIFICATION</scope>
    <source>
        <tissue evidence="7">Muscle</tissue>
    </source>
</reference>
<dbReference type="Gene3D" id="2.30.39.10">
    <property type="entry name" value="Alpha-1-antitrypsin, domain 1"/>
    <property type="match status" value="1"/>
</dbReference>
<dbReference type="InterPro" id="IPR000215">
    <property type="entry name" value="Serpin_fam"/>
</dbReference>
<gene>
    <name evidence="7" type="primary">LOC106468671</name>
</gene>
<name>A0ABM1TA36_LIMPO</name>
<dbReference type="InterPro" id="IPR036186">
    <property type="entry name" value="Serpin_sf"/>
</dbReference>
<dbReference type="Gene3D" id="3.30.497.10">
    <property type="entry name" value="Antithrombin, subunit I, domain 2"/>
    <property type="match status" value="1"/>
</dbReference>
<protein>
    <submittedName>
        <fullName evidence="7">Leukocyte elastase inhibitor-like isoform X1</fullName>
    </submittedName>
</protein>
<feature type="domain" description="Serpin" evidence="5">
    <location>
        <begin position="99"/>
        <end position="458"/>
    </location>
</feature>
<evidence type="ECO:0000313" key="6">
    <source>
        <dbReference type="Proteomes" id="UP000694941"/>
    </source>
</evidence>
<dbReference type="PROSITE" id="PS00284">
    <property type="entry name" value="SERPIN"/>
    <property type="match status" value="1"/>
</dbReference>
<sequence>MAIPQSIHMPELRPLMVSTFYSEFQNGGTLDKDVIKKNKKEMEISTFKICFVSALQFIFFAECCFGNSLFDNYLESSIQNVQQENGASKIANATNYFGFGLYNKLQGNDNVLISPYTMASVMAMLYLGSRGITEREMSTALGYNMLELSPDDIVLGFQQLINILNTNSNDYTLKTASALLVQDSFHILDEYKQHLERNFGVEAQEVDFVNRPEKVKQAINKWVAQKTRNNIPILLDDPLKPNTRLFFLNAVYFKGLWKSKFDSENSNVLPFFNNGITRTNVVMMYMTSEFPFAYVPNLKSFALEMPYQGNKINMLLLLPRSRTGLSELENTLSSSSLNYIDSLLRKMEVDVLIPKFTLKETYTNTLKRSLVDMGINHLFGHANLTGMVSEGNLYVSDVFHKTFIQVDEEGTAAAAVGGASVVGYSASSPRFYANHPFIFFIRHAETGVVLFMGKVATL</sequence>
<comment type="similarity">
    <text evidence="1 4">Belongs to the serpin family.</text>
</comment>
<keyword evidence="6" id="KW-1185">Reference proteome</keyword>
<dbReference type="SUPFAM" id="SSF56574">
    <property type="entry name" value="Serpins"/>
    <property type="match status" value="1"/>
</dbReference>
<organism evidence="6 7">
    <name type="scientific">Limulus polyphemus</name>
    <name type="common">Atlantic horseshoe crab</name>
    <dbReference type="NCBI Taxonomy" id="6850"/>
    <lineage>
        <taxon>Eukaryota</taxon>
        <taxon>Metazoa</taxon>
        <taxon>Ecdysozoa</taxon>
        <taxon>Arthropoda</taxon>
        <taxon>Chelicerata</taxon>
        <taxon>Merostomata</taxon>
        <taxon>Xiphosura</taxon>
        <taxon>Limulidae</taxon>
        <taxon>Limulus</taxon>
    </lineage>
</organism>
<dbReference type="Pfam" id="PF00079">
    <property type="entry name" value="Serpin"/>
    <property type="match status" value="1"/>
</dbReference>
<dbReference type="PANTHER" id="PTHR11461">
    <property type="entry name" value="SERINE PROTEASE INHIBITOR, SERPIN"/>
    <property type="match status" value="1"/>
</dbReference>
<dbReference type="GeneID" id="106468671"/>
<evidence type="ECO:0000313" key="7">
    <source>
        <dbReference type="RefSeq" id="XP_022252742.1"/>
    </source>
</evidence>
<evidence type="ECO:0000256" key="1">
    <source>
        <dbReference type="ARBA" id="ARBA00009500"/>
    </source>
</evidence>
<accession>A0ABM1TA36</accession>
<keyword evidence="3" id="KW-0722">Serine protease inhibitor</keyword>
<dbReference type="Proteomes" id="UP000694941">
    <property type="component" value="Unplaced"/>
</dbReference>
<evidence type="ECO:0000256" key="3">
    <source>
        <dbReference type="ARBA" id="ARBA00022900"/>
    </source>
</evidence>
<evidence type="ECO:0000259" key="5">
    <source>
        <dbReference type="SMART" id="SM00093"/>
    </source>
</evidence>
<proteinExistence type="inferred from homology"/>
<dbReference type="InterPro" id="IPR042185">
    <property type="entry name" value="Serpin_sf_2"/>
</dbReference>
<dbReference type="CDD" id="cd19577">
    <property type="entry name" value="serpinJ_IRS-2-like"/>
    <property type="match status" value="1"/>
</dbReference>
<dbReference type="RefSeq" id="XP_022252742.1">
    <property type="nucleotide sequence ID" value="XM_022397034.1"/>
</dbReference>
<keyword evidence="2" id="KW-0646">Protease inhibitor</keyword>
<dbReference type="SMART" id="SM00093">
    <property type="entry name" value="SERPIN"/>
    <property type="match status" value="1"/>
</dbReference>
<dbReference type="InterPro" id="IPR042178">
    <property type="entry name" value="Serpin_sf_1"/>
</dbReference>
<evidence type="ECO:0000256" key="2">
    <source>
        <dbReference type="ARBA" id="ARBA00022690"/>
    </source>
</evidence>
<evidence type="ECO:0000256" key="4">
    <source>
        <dbReference type="RuleBase" id="RU000411"/>
    </source>
</evidence>